<evidence type="ECO:0000313" key="2">
    <source>
        <dbReference type="EMBL" id="QBG36474.1"/>
    </source>
</evidence>
<proteinExistence type="predicted"/>
<dbReference type="GO" id="GO:0019216">
    <property type="term" value="P:regulation of lipid metabolic process"/>
    <property type="evidence" value="ECO:0007669"/>
    <property type="project" value="TreeGrafter"/>
</dbReference>
<evidence type="ECO:0000313" key="3">
    <source>
        <dbReference type="Proteomes" id="UP000290244"/>
    </source>
</evidence>
<dbReference type="Pfam" id="PF00144">
    <property type="entry name" value="Beta-lactamase"/>
    <property type="match status" value="1"/>
</dbReference>
<organism evidence="2 3">
    <name type="scientific">Litorilituus sediminis</name>
    <dbReference type="NCBI Taxonomy" id="718192"/>
    <lineage>
        <taxon>Bacteria</taxon>
        <taxon>Pseudomonadati</taxon>
        <taxon>Pseudomonadota</taxon>
        <taxon>Gammaproteobacteria</taxon>
        <taxon>Alteromonadales</taxon>
        <taxon>Colwelliaceae</taxon>
        <taxon>Litorilituus</taxon>
    </lineage>
</organism>
<dbReference type="PANTHER" id="PTHR46520">
    <property type="entry name" value="SERINE BETA-LACTAMASE-LIKE PROTEIN LACTB, MITOCHONDRIAL"/>
    <property type="match status" value="1"/>
</dbReference>
<dbReference type="InterPro" id="IPR052794">
    <property type="entry name" value="Mito_Ser_Protease_LACTB"/>
</dbReference>
<dbReference type="EMBL" id="CP034759">
    <property type="protein sequence ID" value="QBG36474.1"/>
    <property type="molecule type" value="Genomic_DNA"/>
</dbReference>
<sequence length="425" mass="46856">MSKTKKIVLSIAVILSLVVYFAWPVYQAMAHKGKAAFLPFYQFIDLPQESHVTQHLTSDNYKQAGNIALALIDKHRTGINAPGISAAVAVDGDLVWAGAAGWADIDKKTPVTTNTQFRVGSTSKAITATGLARLVDAGQLDLDNTIANYLVALPNEQWRDITPRQLASHTAGLPHYFENNDYLGFYRTISLATRYENVTDAVSVFDGSDLLFKPGSQFSYSSLGTVLLSAVMSDAAKKSFLTYMQEQVFSPLNMQATKAEFHVDDNDQLATFYWNDEGRSSQVRPWRDVDLSHRLAGGGFISTSADLVKLGMGMLDESYISSATRDSFWTPQVLPNGEQTPNGYSIGWRVISYKVSDDIGEITFANHGGVSRGAQSWLMVIPKYHMAIAVNINANTDVFWDFAKVSMPLAEVFLSEKTKPFTENE</sequence>
<reference evidence="2 3" key="1">
    <citation type="submission" date="2018-12" db="EMBL/GenBank/DDBJ databases">
        <title>Complete genome of Litorilituus sediminis.</title>
        <authorList>
            <person name="Liu A."/>
            <person name="Rong J."/>
        </authorList>
    </citation>
    <scope>NUCLEOTIDE SEQUENCE [LARGE SCALE GENOMIC DNA]</scope>
    <source>
        <strain evidence="2 3">JCM 17549</strain>
    </source>
</reference>
<dbReference type="OrthoDB" id="5638366at2"/>
<dbReference type="RefSeq" id="WP_130602656.1">
    <property type="nucleotide sequence ID" value="NZ_CP034759.1"/>
</dbReference>
<protein>
    <submittedName>
        <fullName evidence="2">Class A beta-lactamase-related serine hydrolase</fullName>
    </submittedName>
</protein>
<dbReference type="InterPro" id="IPR001466">
    <property type="entry name" value="Beta-lactam-related"/>
</dbReference>
<dbReference type="KEGG" id="lsd:EMK97_12470"/>
<gene>
    <name evidence="2" type="ORF">EMK97_12470</name>
</gene>
<dbReference type="Proteomes" id="UP000290244">
    <property type="component" value="Chromosome"/>
</dbReference>
<name>A0A4P6P4Y5_9GAMM</name>
<dbReference type="GO" id="GO:0006508">
    <property type="term" value="P:proteolysis"/>
    <property type="evidence" value="ECO:0007669"/>
    <property type="project" value="TreeGrafter"/>
</dbReference>
<evidence type="ECO:0000259" key="1">
    <source>
        <dbReference type="Pfam" id="PF00144"/>
    </source>
</evidence>
<dbReference type="InterPro" id="IPR012338">
    <property type="entry name" value="Beta-lactam/transpept-like"/>
</dbReference>
<accession>A0A4P6P4Y5</accession>
<dbReference type="PANTHER" id="PTHR46520:SF1">
    <property type="entry name" value="SERINE BETA-LACTAMASE-LIKE PROTEIN LACTB, MITOCHONDRIAL"/>
    <property type="match status" value="1"/>
</dbReference>
<dbReference type="AlphaFoldDB" id="A0A4P6P4Y5"/>
<feature type="domain" description="Beta-lactamase-related" evidence="1">
    <location>
        <begin position="72"/>
        <end position="396"/>
    </location>
</feature>
<dbReference type="SUPFAM" id="SSF56601">
    <property type="entry name" value="beta-lactamase/transpeptidase-like"/>
    <property type="match status" value="1"/>
</dbReference>
<keyword evidence="2" id="KW-0378">Hydrolase</keyword>
<dbReference type="Gene3D" id="3.40.710.10">
    <property type="entry name" value="DD-peptidase/beta-lactamase superfamily"/>
    <property type="match status" value="1"/>
</dbReference>
<dbReference type="GO" id="GO:0008233">
    <property type="term" value="F:peptidase activity"/>
    <property type="evidence" value="ECO:0007669"/>
    <property type="project" value="TreeGrafter"/>
</dbReference>
<keyword evidence="3" id="KW-1185">Reference proteome</keyword>